<reference evidence="1 2" key="1">
    <citation type="submission" date="2024-05" db="EMBL/GenBank/DDBJ databases">
        <authorList>
            <person name="De Oliveira J.P."/>
            <person name="Noriler S.A."/>
            <person name="De Oliveira A.G."/>
            <person name="Sipoli D.S."/>
        </authorList>
    </citation>
    <scope>NUCLEOTIDE SEQUENCE [LARGE SCALE GENOMIC DNA]</scope>
    <source>
        <strain evidence="1 2">LABIM192</strain>
    </source>
</reference>
<comment type="caution">
    <text evidence="1">The sequence shown here is derived from an EMBL/GenBank/DDBJ whole genome shotgun (WGS) entry which is preliminary data.</text>
</comment>
<dbReference type="EMBL" id="JBDXMI010000001">
    <property type="protein sequence ID" value="MEO9383026.1"/>
    <property type="molecule type" value="Genomic_DNA"/>
</dbReference>
<accession>A0ABV0IP26</accession>
<sequence>MMPLQPLGFAGTFQQVPVQLFAQQIAPAKAGFGVARQLRQMFGPDSDKAAHVRQECHFIRLHCFLRLSWLERGLPDRVSYCLAHLPRSRYFLYLVQHGGDRFAPLRKAALGKAAAKACNMPWRWLLSKSGRIIKRSLIVEIFRQST</sequence>
<evidence type="ECO:0000313" key="2">
    <source>
        <dbReference type="Proteomes" id="UP001462502"/>
    </source>
</evidence>
<evidence type="ECO:0000313" key="1">
    <source>
        <dbReference type="EMBL" id="MEO9383026.1"/>
    </source>
</evidence>
<proteinExistence type="predicted"/>
<organism evidence="1 2">
    <name type="scientific">Chromobacterium phragmitis</name>
    <dbReference type="NCBI Taxonomy" id="2202141"/>
    <lineage>
        <taxon>Bacteria</taxon>
        <taxon>Pseudomonadati</taxon>
        <taxon>Pseudomonadota</taxon>
        <taxon>Betaproteobacteria</taxon>
        <taxon>Neisseriales</taxon>
        <taxon>Chromobacteriaceae</taxon>
        <taxon>Chromobacterium</taxon>
    </lineage>
</organism>
<dbReference type="Proteomes" id="UP001462502">
    <property type="component" value="Unassembled WGS sequence"/>
</dbReference>
<keyword evidence="2" id="KW-1185">Reference proteome</keyword>
<gene>
    <name evidence="1" type="ORF">ABI908_02700</name>
</gene>
<protein>
    <submittedName>
        <fullName evidence="1">Uncharacterized protein</fullName>
    </submittedName>
</protein>
<name>A0ABV0IP26_9NEIS</name>